<organism evidence="2 3">
    <name type="scientific">Clonostachys chloroleuca</name>
    <dbReference type="NCBI Taxonomy" id="1926264"/>
    <lineage>
        <taxon>Eukaryota</taxon>
        <taxon>Fungi</taxon>
        <taxon>Dikarya</taxon>
        <taxon>Ascomycota</taxon>
        <taxon>Pezizomycotina</taxon>
        <taxon>Sordariomycetes</taxon>
        <taxon>Hypocreomycetidae</taxon>
        <taxon>Hypocreales</taxon>
        <taxon>Bionectriaceae</taxon>
        <taxon>Clonostachys</taxon>
    </lineage>
</organism>
<dbReference type="Proteomes" id="UP001160390">
    <property type="component" value="Unassembled WGS sequence"/>
</dbReference>
<protein>
    <recommendedName>
        <fullName evidence="1">DUF6546 domain-containing protein</fullName>
    </recommendedName>
</protein>
<comment type="caution">
    <text evidence="2">The sequence shown here is derived from an EMBL/GenBank/DDBJ whole genome shotgun (WGS) entry which is preliminary data.</text>
</comment>
<sequence>MTPIKETEASWCRLPADIWLKILGLLLDDDTSCAGAAAVSRQWQAVIKPRNFARIKITPARLADFDFMTYRNRHLVRYLWLCLELEECCYPNFRRVTIADHHLISTSFRTLFGNLRSWDPHGNLTLDISIYSPSDMKFETDYLTVELDIPACEINNNNKWAGKEIRRRCVLDDDLKAHFRSLMSKRRGWGHIEKRQYGEWLAAGFSRRVRPASGMGGEEEYTPMSSVEMEFQPEPGHLIWRRLPSVPVVTSVLLRQQTRRRWHTKRISGLLSRLPRIQEIHYEPWREWLQRRQDLQDDDFMDLVQSLPSTLKNLVLFGIFNQHYVAILRDCPPVRAPSLNLSQAIAQASLNLECLSASYLADASFFFDACDPSMMWPNLRSMALTSQLLRPDTSKKTINALLQKAATAVFGMPKLETLEIWNGRKGVAALLRYQPSRATLTWKATWELDISSSVIQAFEKIGPTHCVGKCDVVKELLDVGLIDPHGDAINVLKHVCTILRPISLQQILTEEKFLQSTT</sequence>
<accession>A0AA35MB52</accession>
<proteinExistence type="predicted"/>
<keyword evidence="3" id="KW-1185">Reference proteome</keyword>
<dbReference type="EMBL" id="CABFNP030001245">
    <property type="protein sequence ID" value="CAI6093534.1"/>
    <property type="molecule type" value="Genomic_DNA"/>
</dbReference>
<gene>
    <name evidence="2" type="ORF">CCHLO57077_00000620</name>
</gene>
<name>A0AA35MB52_9HYPO</name>
<dbReference type="AlphaFoldDB" id="A0AA35MB52"/>
<dbReference type="InterPro" id="IPR046676">
    <property type="entry name" value="DUF6546"/>
</dbReference>
<reference evidence="2" key="1">
    <citation type="submission" date="2023-01" db="EMBL/GenBank/DDBJ databases">
        <authorList>
            <person name="Piombo E."/>
        </authorList>
    </citation>
    <scope>NUCLEOTIDE SEQUENCE</scope>
</reference>
<feature type="domain" description="DUF6546" evidence="1">
    <location>
        <begin position="306"/>
        <end position="500"/>
    </location>
</feature>
<evidence type="ECO:0000313" key="2">
    <source>
        <dbReference type="EMBL" id="CAI6093534.1"/>
    </source>
</evidence>
<dbReference type="Pfam" id="PF20183">
    <property type="entry name" value="DUF6546"/>
    <property type="match status" value="1"/>
</dbReference>
<evidence type="ECO:0000259" key="1">
    <source>
        <dbReference type="Pfam" id="PF20183"/>
    </source>
</evidence>
<evidence type="ECO:0000313" key="3">
    <source>
        <dbReference type="Proteomes" id="UP001160390"/>
    </source>
</evidence>